<accession>A0A840CBN9</accession>
<sequence>MSAPDTGGYAPGHPWYYLLGGDILPPKAIRIEARLAEYKGYRQEEILNAAAKPEPQRSKFLHKIRAEVQQSLKDNISRYREVARELHTYRRSHSREPTPNCSESVHMSMSLKYAHIYNDFAHLDLLDSLPQQASLFDLL</sequence>
<keyword evidence="2" id="KW-1185">Reference proteome</keyword>
<gene>
    <name evidence="1" type="ORF">GGR17_002359</name>
</gene>
<proteinExistence type="predicted"/>
<dbReference type="RefSeq" id="WP_157445603.1">
    <property type="nucleotide sequence ID" value="NZ_JACIEQ010000003.1"/>
</dbReference>
<protein>
    <submittedName>
        <fullName evidence="1">Uncharacterized protein</fullName>
    </submittedName>
</protein>
<organism evidence="1 2">
    <name type="scientific">Actibacterium naphthalenivorans</name>
    <dbReference type="NCBI Taxonomy" id="1614693"/>
    <lineage>
        <taxon>Bacteria</taxon>
        <taxon>Pseudomonadati</taxon>
        <taxon>Pseudomonadota</taxon>
        <taxon>Alphaproteobacteria</taxon>
        <taxon>Rhodobacterales</taxon>
        <taxon>Roseobacteraceae</taxon>
        <taxon>Actibacterium</taxon>
    </lineage>
</organism>
<reference evidence="1" key="1">
    <citation type="submission" date="2020-08" db="EMBL/GenBank/DDBJ databases">
        <title>Genomic Encyclopedia of Type Strains, Phase IV (KMG-IV): sequencing the most valuable type-strain genomes for metagenomic binning, comparative biology and taxonomic classification.</title>
        <authorList>
            <person name="Goeker M."/>
        </authorList>
    </citation>
    <scope>NUCLEOTIDE SEQUENCE [LARGE SCALE GENOMIC DNA]</scope>
    <source>
        <strain evidence="1">DSM 105040</strain>
    </source>
</reference>
<evidence type="ECO:0000313" key="1">
    <source>
        <dbReference type="EMBL" id="MBB4022540.1"/>
    </source>
</evidence>
<comment type="caution">
    <text evidence="1">The sequence shown here is derived from an EMBL/GenBank/DDBJ whole genome shotgun (WGS) entry which is preliminary data.</text>
</comment>
<dbReference type="Proteomes" id="UP000585681">
    <property type="component" value="Unassembled WGS sequence"/>
</dbReference>
<evidence type="ECO:0000313" key="2">
    <source>
        <dbReference type="Proteomes" id="UP000585681"/>
    </source>
</evidence>
<name>A0A840CBN9_9RHOB</name>
<dbReference type="AlphaFoldDB" id="A0A840CBN9"/>
<dbReference type="EMBL" id="JACIEQ010000003">
    <property type="protein sequence ID" value="MBB4022540.1"/>
    <property type="molecule type" value="Genomic_DNA"/>
</dbReference>